<evidence type="ECO:0000313" key="3">
    <source>
        <dbReference type="Proteomes" id="UP000019089"/>
    </source>
</evidence>
<dbReference type="KEGG" id="psyr:N018_05880"/>
<keyword evidence="1" id="KW-0732">Signal</keyword>
<accession>W0MRB5</accession>
<sequence length="149" mass="15286">MKSPKLLLSSLALAAMTAAATVQAGPPVTVTFKNLSAEAAVYQVVTSNETSTKLNAKPSIAASVQAGKSDVYAVQSNISPDTNYASVRYAIGSKVCVFSTTFINLPGAGGVKVPKWTRTATPSGGAICTATSGVTNLSTYAWAAEFTMK</sequence>
<dbReference type="EMBL" id="CP007014">
    <property type="protein sequence ID" value="AHG39795.1"/>
    <property type="molecule type" value="Genomic_DNA"/>
</dbReference>
<dbReference type="eggNOG" id="ENOG5033VQA">
    <property type="taxonomic scope" value="Bacteria"/>
</dbReference>
<reference evidence="2 3" key="1">
    <citation type="submission" date="2013-12" db="EMBL/GenBank/DDBJ databases">
        <title>Interactions Between Genome Architecture and Virulence Genes in Pseudomonas syringae, strain CC1557 as a model.</title>
        <authorList>
            <person name="Baltrus D."/>
            <person name="Hockett K."/>
            <person name="Karlsrud E."/>
            <person name="Dougherty K."/>
            <person name="Nishimura M."/>
        </authorList>
    </citation>
    <scope>NUCLEOTIDE SEQUENCE [LARGE SCALE GENOMIC DNA]</scope>
    <source>
        <strain evidence="2 3">CC1557</strain>
    </source>
</reference>
<evidence type="ECO:0000313" key="2">
    <source>
        <dbReference type="EMBL" id="AHG39795.1"/>
    </source>
</evidence>
<evidence type="ECO:0000256" key="1">
    <source>
        <dbReference type="SAM" id="SignalP"/>
    </source>
</evidence>
<dbReference type="HOGENOM" id="CLU_1729669_0_0_6"/>
<dbReference type="RefSeq" id="WP_024643717.1">
    <property type="nucleotide sequence ID" value="NZ_CP007014.1"/>
</dbReference>
<feature type="chain" id="PRO_5004792352" evidence="1">
    <location>
        <begin position="25"/>
        <end position="149"/>
    </location>
</feature>
<dbReference type="AlphaFoldDB" id="W0MRB5"/>
<dbReference type="Proteomes" id="UP000019089">
    <property type="component" value="Chromosome"/>
</dbReference>
<protein>
    <submittedName>
        <fullName evidence="2">Uncharacterized protein</fullName>
    </submittedName>
</protein>
<proteinExistence type="predicted"/>
<organism evidence="2 3">
    <name type="scientific">Pseudomonas syringae CC1557</name>
    <dbReference type="NCBI Taxonomy" id="1357279"/>
    <lineage>
        <taxon>Bacteria</taxon>
        <taxon>Pseudomonadati</taxon>
        <taxon>Pseudomonadota</taxon>
        <taxon>Gammaproteobacteria</taxon>
        <taxon>Pseudomonadales</taxon>
        <taxon>Pseudomonadaceae</taxon>
        <taxon>Pseudomonas</taxon>
        <taxon>Pseudomonas syringae</taxon>
    </lineage>
</organism>
<gene>
    <name evidence="2" type="ORF">N018_05880</name>
</gene>
<name>W0MRB5_PSESX</name>
<feature type="signal peptide" evidence="1">
    <location>
        <begin position="1"/>
        <end position="24"/>
    </location>
</feature>